<sequence length="59" mass="6964">MLTYARPRNNDIRNLEECQQSQAAHCFVLHSFYITRSKYVAVSTTYARPRNKDIRNSVE</sequence>
<accession>A0A2P2QUA2</accession>
<name>A0A2P2QUA2_RHIMU</name>
<protein>
    <submittedName>
        <fullName evidence="1">Uncharacterized protein</fullName>
    </submittedName>
</protein>
<reference evidence="1" key="1">
    <citation type="submission" date="2018-02" db="EMBL/GenBank/DDBJ databases">
        <title>Rhizophora mucronata_Transcriptome.</title>
        <authorList>
            <person name="Meera S.P."/>
            <person name="Sreeshan A."/>
            <person name="Augustine A."/>
        </authorList>
    </citation>
    <scope>NUCLEOTIDE SEQUENCE</scope>
    <source>
        <tissue evidence="1">Leaf</tissue>
    </source>
</reference>
<dbReference type="EMBL" id="GGEC01090092">
    <property type="protein sequence ID" value="MBX70576.1"/>
    <property type="molecule type" value="Transcribed_RNA"/>
</dbReference>
<proteinExistence type="predicted"/>
<dbReference type="AlphaFoldDB" id="A0A2P2QUA2"/>
<evidence type="ECO:0000313" key="1">
    <source>
        <dbReference type="EMBL" id="MBX70576.1"/>
    </source>
</evidence>
<organism evidence="1">
    <name type="scientific">Rhizophora mucronata</name>
    <name type="common">Asiatic mangrove</name>
    <dbReference type="NCBI Taxonomy" id="61149"/>
    <lineage>
        <taxon>Eukaryota</taxon>
        <taxon>Viridiplantae</taxon>
        <taxon>Streptophyta</taxon>
        <taxon>Embryophyta</taxon>
        <taxon>Tracheophyta</taxon>
        <taxon>Spermatophyta</taxon>
        <taxon>Magnoliopsida</taxon>
        <taxon>eudicotyledons</taxon>
        <taxon>Gunneridae</taxon>
        <taxon>Pentapetalae</taxon>
        <taxon>rosids</taxon>
        <taxon>fabids</taxon>
        <taxon>Malpighiales</taxon>
        <taxon>Rhizophoraceae</taxon>
        <taxon>Rhizophora</taxon>
    </lineage>
</organism>